<protein>
    <submittedName>
        <fullName evidence="1">Uncharacterized protein</fullName>
    </submittedName>
</protein>
<dbReference type="AlphaFoldDB" id="A0A164GMF9"/>
<feature type="non-terminal residue" evidence="1">
    <location>
        <position position="1"/>
    </location>
</feature>
<accession>A0A164GMF9</accession>
<dbReference type="EMBL" id="LRGB01014654">
    <property type="protein sequence ID" value="KZR99129.1"/>
    <property type="molecule type" value="Genomic_DNA"/>
</dbReference>
<feature type="non-terminal residue" evidence="1">
    <location>
        <position position="101"/>
    </location>
</feature>
<evidence type="ECO:0000313" key="1">
    <source>
        <dbReference type="EMBL" id="KZR99129.1"/>
    </source>
</evidence>
<keyword evidence="2" id="KW-1185">Reference proteome</keyword>
<comment type="caution">
    <text evidence="1">The sequence shown here is derived from an EMBL/GenBank/DDBJ whole genome shotgun (WGS) entry which is preliminary data.</text>
</comment>
<proteinExistence type="predicted"/>
<name>A0A164GMF9_9CRUS</name>
<reference evidence="1 2" key="1">
    <citation type="submission" date="2016-03" db="EMBL/GenBank/DDBJ databases">
        <title>EvidentialGene: Evidence-directed Construction of Genes on Genomes.</title>
        <authorList>
            <person name="Gilbert D.G."/>
            <person name="Choi J.-H."/>
            <person name="Mockaitis K."/>
            <person name="Colbourne J."/>
            <person name="Pfrender M."/>
        </authorList>
    </citation>
    <scope>NUCLEOTIDE SEQUENCE [LARGE SCALE GENOMIC DNA]</scope>
    <source>
        <strain evidence="1 2">Xinb3</strain>
        <tissue evidence="1">Complete organism</tissue>
    </source>
</reference>
<dbReference type="Proteomes" id="UP000076858">
    <property type="component" value="Unassembled WGS sequence"/>
</dbReference>
<organism evidence="1 2">
    <name type="scientific">Daphnia magna</name>
    <dbReference type="NCBI Taxonomy" id="35525"/>
    <lineage>
        <taxon>Eukaryota</taxon>
        <taxon>Metazoa</taxon>
        <taxon>Ecdysozoa</taxon>
        <taxon>Arthropoda</taxon>
        <taxon>Crustacea</taxon>
        <taxon>Branchiopoda</taxon>
        <taxon>Diplostraca</taxon>
        <taxon>Cladocera</taxon>
        <taxon>Anomopoda</taxon>
        <taxon>Daphniidae</taxon>
        <taxon>Daphnia</taxon>
    </lineage>
</organism>
<evidence type="ECO:0000313" key="2">
    <source>
        <dbReference type="Proteomes" id="UP000076858"/>
    </source>
</evidence>
<gene>
    <name evidence="1" type="ORF">APZ42_005128</name>
</gene>
<sequence length="101" mass="11127">DANDSIRNIMNHNITDTSEVVAESDHSQLMESNENVGPLDFLVGLKHIADIEQESFALPLILPELTPNSENPTTETESVEVSALKEEIINLQSQLATLNKD</sequence>
<dbReference type="OrthoDB" id="6346165at2759"/>